<comment type="caution">
    <text evidence="6">The sequence shown here is derived from an EMBL/GenBank/DDBJ whole genome shotgun (WGS) entry which is preliminary data.</text>
</comment>
<dbReference type="PANTHER" id="PTHR21402:SF10">
    <property type="entry name" value="U11_U12 SMALL NUCLEAR RIBONUCLEOPROTEIN 48 KDA PROTEIN"/>
    <property type="match status" value="1"/>
</dbReference>
<gene>
    <name evidence="6" type="ORF">M569_08826</name>
</gene>
<keyword evidence="7" id="KW-1185">Reference proteome</keyword>
<feature type="compositionally biased region" description="Basic and acidic residues" evidence="4">
    <location>
        <begin position="478"/>
        <end position="524"/>
    </location>
</feature>
<dbReference type="EMBL" id="AUSU01003942">
    <property type="protein sequence ID" value="EPS65953.1"/>
    <property type="molecule type" value="Genomic_DNA"/>
</dbReference>
<evidence type="ECO:0000313" key="7">
    <source>
        <dbReference type="Proteomes" id="UP000015453"/>
    </source>
</evidence>
<dbReference type="Proteomes" id="UP000015453">
    <property type="component" value="Unassembled WGS sequence"/>
</dbReference>
<feature type="region of interest" description="Disordered" evidence="4">
    <location>
        <begin position="477"/>
        <end position="532"/>
    </location>
</feature>
<dbReference type="PROSITE" id="PS51800">
    <property type="entry name" value="ZF_CHHC_U11_48K"/>
    <property type="match status" value="1"/>
</dbReference>
<evidence type="ECO:0000313" key="6">
    <source>
        <dbReference type="EMBL" id="EPS65953.1"/>
    </source>
</evidence>
<dbReference type="OrthoDB" id="69229at2759"/>
<evidence type="ECO:0000256" key="3">
    <source>
        <dbReference type="ARBA" id="ARBA00022833"/>
    </source>
</evidence>
<evidence type="ECO:0000256" key="1">
    <source>
        <dbReference type="ARBA" id="ARBA00022723"/>
    </source>
</evidence>
<feature type="domain" description="CHHC U11-48K-type" evidence="5">
    <location>
        <begin position="51"/>
        <end position="78"/>
    </location>
</feature>
<evidence type="ECO:0000256" key="2">
    <source>
        <dbReference type="ARBA" id="ARBA00022771"/>
    </source>
</evidence>
<sequence>MNLPAPVPEPRPSTLSEAVSQLSDLLQLSASVLRSLPVSCDAAAASSSDDLLPCPYNPNHRIPPSSLFSHSLDCPSPLPSLDRALRYPFTLHSRHRPPPACSDLGSSSEISVSLENFGGYNAPANDFFYRDCSGPVTPSIPAPPSSFNLPEVLAKECTEFAAIEKENPPNPSVESIGFLPSEIWAIRNESESWGSRFPAAYSSRILRAILKFRGSNLKHWVVATSPRYAVIIDPAFGDHLILLLNLCFKAISREASRSLDSEENNKSEKKKKNATFHCPLLSQAMAWLAAQLSVLYGEIQGKIFAVDLLKESVSRSAMSASFLLPPGPAKTITPDDGGGGGSSTTISVSQVAAAVAALYERSFFQQKVDYLRNSHAMSAYQRNMEHKHVSDIANDERPKRPDYRPVVDHDGFLSQRAGDHRGDGKAKTREELLAEERDYKRRRTSYRGKKLKRNAVEVMRDLIEECMEEFKAAAGNNKDMKAKAPQDGRIRRASEEDHSHDDTISHESSGKPRDGESVRFYGDRRRSRNGNS</sequence>
<protein>
    <recommendedName>
        <fullName evidence="5">CHHC U11-48K-type domain-containing protein</fullName>
    </recommendedName>
</protein>
<name>S8DS61_9LAMI</name>
<keyword evidence="1" id="KW-0479">Metal-binding</keyword>
<organism evidence="6 7">
    <name type="scientific">Genlisea aurea</name>
    <dbReference type="NCBI Taxonomy" id="192259"/>
    <lineage>
        <taxon>Eukaryota</taxon>
        <taxon>Viridiplantae</taxon>
        <taxon>Streptophyta</taxon>
        <taxon>Embryophyta</taxon>
        <taxon>Tracheophyta</taxon>
        <taxon>Spermatophyta</taxon>
        <taxon>Magnoliopsida</taxon>
        <taxon>eudicotyledons</taxon>
        <taxon>Gunneridae</taxon>
        <taxon>Pentapetalae</taxon>
        <taxon>asterids</taxon>
        <taxon>lamiids</taxon>
        <taxon>Lamiales</taxon>
        <taxon>Lentibulariaceae</taxon>
        <taxon>Genlisea</taxon>
    </lineage>
</organism>
<dbReference type="InterPro" id="IPR051591">
    <property type="entry name" value="UPF0224_FAM112_RNA_Proc"/>
</dbReference>
<accession>S8DS61</accession>
<reference evidence="6 7" key="1">
    <citation type="journal article" date="2013" name="BMC Genomics">
        <title>The miniature genome of a carnivorous plant Genlisea aurea contains a low number of genes and short non-coding sequences.</title>
        <authorList>
            <person name="Leushkin E.V."/>
            <person name="Sutormin R.A."/>
            <person name="Nabieva E.R."/>
            <person name="Penin A.A."/>
            <person name="Kondrashov A.S."/>
            <person name="Logacheva M.D."/>
        </authorList>
    </citation>
    <scope>NUCLEOTIDE SEQUENCE [LARGE SCALE GENOMIC DNA]</scope>
</reference>
<dbReference type="InterPro" id="IPR022776">
    <property type="entry name" value="TRM13/UPF0224_CHHC_Znf_dom"/>
</dbReference>
<keyword evidence="3" id="KW-0862">Zinc</keyword>
<evidence type="ECO:0000256" key="4">
    <source>
        <dbReference type="SAM" id="MobiDB-lite"/>
    </source>
</evidence>
<feature type="region of interest" description="Disordered" evidence="4">
    <location>
        <begin position="386"/>
        <end position="430"/>
    </location>
</feature>
<dbReference type="Pfam" id="PF05253">
    <property type="entry name" value="zf-U11-48K"/>
    <property type="match status" value="1"/>
</dbReference>
<evidence type="ECO:0000259" key="5">
    <source>
        <dbReference type="PROSITE" id="PS51800"/>
    </source>
</evidence>
<dbReference type="AlphaFoldDB" id="S8DS61"/>
<keyword evidence="2" id="KW-0863">Zinc-finger</keyword>
<dbReference type="PANTHER" id="PTHR21402">
    <property type="entry name" value="GAMETOCYTE SPECIFIC FACTOR 1-RELATED"/>
    <property type="match status" value="1"/>
</dbReference>
<dbReference type="GO" id="GO:0008270">
    <property type="term" value="F:zinc ion binding"/>
    <property type="evidence" value="ECO:0007669"/>
    <property type="project" value="UniProtKB-KW"/>
</dbReference>
<proteinExistence type="predicted"/>